<organism evidence="11 12">
    <name type="scientific">Spirilliplanes yamanashiensis</name>
    <dbReference type="NCBI Taxonomy" id="42233"/>
    <lineage>
        <taxon>Bacteria</taxon>
        <taxon>Bacillati</taxon>
        <taxon>Actinomycetota</taxon>
        <taxon>Actinomycetes</taxon>
        <taxon>Micromonosporales</taxon>
        <taxon>Micromonosporaceae</taxon>
        <taxon>Spirilliplanes</taxon>
    </lineage>
</organism>
<sequence>MTAAVLERRAWVEQVMGLPVSVHVRGPRPGAAADAVARLFAELRRADAVFSPYRDDSELNRLERGELALRDADHTMPEVLHLCGEARRRTAGWFDARGLPDPRTGRPRLDPSGLVKGWAAERAAGHLAGLDGHGWCLNAGGDVLVSDADGHPPWRVGIEDPAAPGRILRVVEVRSGAVATSGDAHRGAHIVDPHTGRPATAVRSVSVRGPSLMWADVHATAAAARGSLAGLPPGYSGLLVARDGTVTASPDWPG</sequence>
<keyword evidence="12" id="KW-1185">Reference proteome</keyword>
<dbReference type="PANTHER" id="PTHR30040:SF2">
    <property type="entry name" value="FAD:PROTEIN FMN TRANSFERASE"/>
    <property type="match status" value="1"/>
</dbReference>
<comment type="catalytic activity">
    <reaction evidence="10">
        <text>L-threonyl-[protein] + FAD = FMN-L-threonyl-[protein] + AMP + H(+)</text>
        <dbReference type="Rhea" id="RHEA:36847"/>
        <dbReference type="Rhea" id="RHEA-COMP:11060"/>
        <dbReference type="Rhea" id="RHEA-COMP:11061"/>
        <dbReference type="ChEBI" id="CHEBI:15378"/>
        <dbReference type="ChEBI" id="CHEBI:30013"/>
        <dbReference type="ChEBI" id="CHEBI:57692"/>
        <dbReference type="ChEBI" id="CHEBI:74257"/>
        <dbReference type="ChEBI" id="CHEBI:456215"/>
        <dbReference type="EC" id="2.7.1.180"/>
    </reaction>
</comment>
<dbReference type="EMBL" id="BOOY01000020">
    <property type="protein sequence ID" value="GIJ03423.1"/>
    <property type="molecule type" value="Genomic_DNA"/>
</dbReference>
<evidence type="ECO:0000256" key="3">
    <source>
        <dbReference type="ARBA" id="ARBA00016337"/>
    </source>
</evidence>
<evidence type="ECO:0000256" key="8">
    <source>
        <dbReference type="ARBA" id="ARBA00022842"/>
    </source>
</evidence>
<dbReference type="AlphaFoldDB" id="A0A8J3Y7T6"/>
<keyword evidence="8" id="KW-0460">Magnesium</keyword>
<dbReference type="InterPro" id="IPR003374">
    <property type="entry name" value="ApbE-like_sf"/>
</dbReference>
<dbReference type="GO" id="GO:0046872">
    <property type="term" value="F:metal ion binding"/>
    <property type="evidence" value="ECO:0007669"/>
    <property type="project" value="UniProtKB-KW"/>
</dbReference>
<dbReference type="RefSeq" id="WP_203938698.1">
    <property type="nucleotide sequence ID" value="NZ_BAAAGJ010000005.1"/>
</dbReference>
<dbReference type="InterPro" id="IPR024932">
    <property type="entry name" value="ApbE"/>
</dbReference>
<dbReference type="Pfam" id="PF02424">
    <property type="entry name" value="ApbE"/>
    <property type="match status" value="2"/>
</dbReference>
<evidence type="ECO:0000256" key="10">
    <source>
        <dbReference type="ARBA" id="ARBA00048540"/>
    </source>
</evidence>
<evidence type="ECO:0000256" key="1">
    <source>
        <dbReference type="ARBA" id="ARBA00001946"/>
    </source>
</evidence>
<dbReference type="EC" id="2.7.1.180" evidence="2"/>
<proteinExistence type="predicted"/>
<keyword evidence="5 11" id="KW-0808">Transferase</keyword>
<evidence type="ECO:0000313" key="12">
    <source>
        <dbReference type="Proteomes" id="UP000652013"/>
    </source>
</evidence>
<reference evidence="11" key="1">
    <citation type="submission" date="2021-01" db="EMBL/GenBank/DDBJ databases">
        <title>Whole genome shotgun sequence of Spirilliplanes yamanashiensis NBRC 15828.</title>
        <authorList>
            <person name="Komaki H."/>
            <person name="Tamura T."/>
        </authorList>
    </citation>
    <scope>NUCLEOTIDE SEQUENCE</scope>
    <source>
        <strain evidence="11">NBRC 15828</strain>
    </source>
</reference>
<evidence type="ECO:0000256" key="9">
    <source>
        <dbReference type="ARBA" id="ARBA00031306"/>
    </source>
</evidence>
<gene>
    <name evidence="11" type="primary">apbE</name>
    <name evidence="11" type="ORF">Sya03_27750</name>
</gene>
<keyword evidence="6" id="KW-0479">Metal-binding</keyword>
<name>A0A8J3Y7T6_9ACTN</name>
<accession>A0A8J3Y7T6</accession>
<evidence type="ECO:0000313" key="11">
    <source>
        <dbReference type="EMBL" id="GIJ03423.1"/>
    </source>
</evidence>
<dbReference type="PANTHER" id="PTHR30040">
    <property type="entry name" value="THIAMINE BIOSYNTHESIS LIPOPROTEIN APBE"/>
    <property type="match status" value="1"/>
</dbReference>
<evidence type="ECO:0000256" key="6">
    <source>
        <dbReference type="ARBA" id="ARBA00022723"/>
    </source>
</evidence>
<evidence type="ECO:0000256" key="7">
    <source>
        <dbReference type="ARBA" id="ARBA00022827"/>
    </source>
</evidence>
<keyword evidence="7" id="KW-0274">FAD</keyword>
<dbReference type="Proteomes" id="UP000652013">
    <property type="component" value="Unassembled WGS sequence"/>
</dbReference>
<comment type="caution">
    <text evidence="11">The sequence shown here is derived from an EMBL/GenBank/DDBJ whole genome shotgun (WGS) entry which is preliminary data.</text>
</comment>
<evidence type="ECO:0000256" key="4">
    <source>
        <dbReference type="ARBA" id="ARBA00022630"/>
    </source>
</evidence>
<dbReference type="Gene3D" id="3.10.520.10">
    <property type="entry name" value="ApbE-like domains"/>
    <property type="match status" value="2"/>
</dbReference>
<dbReference type="GO" id="GO:0016740">
    <property type="term" value="F:transferase activity"/>
    <property type="evidence" value="ECO:0007669"/>
    <property type="project" value="UniProtKB-KW"/>
</dbReference>
<comment type="cofactor">
    <cofactor evidence="1">
        <name>Mg(2+)</name>
        <dbReference type="ChEBI" id="CHEBI:18420"/>
    </cofactor>
</comment>
<dbReference type="SUPFAM" id="SSF143631">
    <property type="entry name" value="ApbE-like"/>
    <property type="match status" value="1"/>
</dbReference>
<keyword evidence="4" id="KW-0285">Flavoprotein</keyword>
<evidence type="ECO:0000256" key="5">
    <source>
        <dbReference type="ARBA" id="ARBA00022679"/>
    </source>
</evidence>
<evidence type="ECO:0000256" key="2">
    <source>
        <dbReference type="ARBA" id="ARBA00011955"/>
    </source>
</evidence>
<protein>
    <recommendedName>
        <fullName evidence="3">FAD:protein FMN transferase</fullName>
        <ecNumber evidence="2">2.7.1.180</ecNumber>
    </recommendedName>
    <alternativeName>
        <fullName evidence="9">Flavin transferase</fullName>
    </alternativeName>
</protein>